<dbReference type="AlphaFoldDB" id="A0A2X0J9Y9"/>
<feature type="compositionally biased region" description="Low complexity" evidence="1">
    <location>
        <begin position="62"/>
        <end position="82"/>
    </location>
</feature>
<organism evidence="4 5">
    <name type="scientific">Streptacidiphilus pinicola</name>
    <dbReference type="NCBI Taxonomy" id="2219663"/>
    <lineage>
        <taxon>Bacteria</taxon>
        <taxon>Bacillati</taxon>
        <taxon>Actinomycetota</taxon>
        <taxon>Actinomycetes</taxon>
        <taxon>Kitasatosporales</taxon>
        <taxon>Streptomycetaceae</taxon>
        <taxon>Streptacidiphilus</taxon>
    </lineage>
</organism>
<proteinExistence type="predicted"/>
<dbReference type="EMBL" id="QKYN01000067">
    <property type="protein sequence ID" value="RAG84308.1"/>
    <property type="molecule type" value="Genomic_DNA"/>
</dbReference>
<dbReference type="RefSeq" id="WP_111501974.1">
    <property type="nucleotide sequence ID" value="NZ_QKYN01000067.1"/>
</dbReference>
<keyword evidence="5" id="KW-1185">Reference proteome</keyword>
<dbReference type="InterPro" id="IPR005543">
    <property type="entry name" value="PASTA_dom"/>
</dbReference>
<dbReference type="SMART" id="SM00740">
    <property type="entry name" value="PASTA"/>
    <property type="match status" value="1"/>
</dbReference>
<dbReference type="Proteomes" id="UP000248889">
    <property type="component" value="Unassembled WGS sequence"/>
</dbReference>
<name>A0A2X0J9Y9_9ACTN</name>
<dbReference type="OrthoDB" id="3869213at2"/>
<dbReference type="CDD" id="cd06577">
    <property type="entry name" value="PASTA_pknB"/>
    <property type="match status" value="1"/>
</dbReference>
<comment type="caution">
    <text evidence="4">The sequence shown here is derived from an EMBL/GenBank/DDBJ whole genome shotgun (WGS) entry which is preliminary data.</text>
</comment>
<feature type="domain" description="PASTA" evidence="3">
    <location>
        <begin position="85"/>
        <end position="154"/>
    </location>
</feature>
<keyword evidence="2" id="KW-0812">Transmembrane</keyword>
<feature type="region of interest" description="Disordered" evidence="1">
    <location>
        <begin position="50"/>
        <end position="91"/>
    </location>
</feature>
<evidence type="ECO:0000313" key="5">
    <source>
        <dbReference type="Proteomes" id="UP000248889"/>
    </source>
</evidence>
<sequence>MNDFANGAVPPAFDAARMRVRARHRTGLNAAAAAVVLLVAAAGSALALTGPSPEPTQHAVTAASSGSSPAGSPAPHSGSASPVPQPTGGDLVVVPDVMGMTLQEATHVLVQAGLTVQTRSDHDWRTPADHVIDAQPAGGTKAPKGSTVSLFISLGKPGS</sequence>
<dbReference type="PROSITE" id="PS51178">
    <property type="entry name" value="PASTA"/>
    <property type="match status" value="1"/>
</dbReference>
<feature type="transmembrane region" description="Helical" evidence="2">
    <location>
        <begin position="27"/>
        <end position="48"/>
    </location>
</feature>
<evidence type="ECO:0000256" key="1">
    <source>
        <dbReference type="SAM" id="MobiDB-lite"/>
    </source>
</evidence>
<keyword evidence="2" id="KW-0472">Membrane</keyword>
<evidence type="ECO:0000259" key="3">
    <source>
        <dbReference type="PROSITE" id="PS51178"/>
    </source>
</evidence>
<evidence type="ECO:0000256" key="2">
    <source>
        <dbReference type="SAM" id="Phobius"/>
    </source>
</evidence>
<keyword evidence="2" id="KW-1133">Transmembrane helix</keyword>
<evidence type="ECO:0000313" key="4">
    <source>
        <dbReference type="EMBL" id="RAG84308.1"/>
    </source>
</evidence>
<reference evidence="4 5" key="1">
    <citation type="submission" date="2018-06" db="EMBL/GenBank/DDBJ databases">
        <title>Streptacidiphilus pinicola sp. nov., isolated from pine grove soil.</title>
        <authorList>
            <person name="Roh S.G."/>
            <person name="Park S."/>
            <person name="Kim M.-K."/>
            <person name="Yun B.-R."/>
            <person name="Park J."/>
            <person name="Kim M.J."/>
            <person name="Kim Y.S."/>
            <person name="Kim S.B."/>
        </authorList>
    </citation>
    <scope>NUCLEOTIDE SEQUENCE [LARGE SCALE GENOMIC DNA]</scope>
    <source>
        <strain evidence="4 5">MMS16-CNU450</strain>
    </source>
</reference>
<dbReference type="Gene3D" id="3.30.10.20">
    <property type="match status" value="1"/>
</dbReference>
<dbReference type="Pfam" id="PF03793">
    <property type="entry name" value="PASTA"/>
    <property type="match status" value="1"/>
</dbReference>
<gene>
    <name evidence="4" type="ORF">DN069_17615</name>
</gene>
<accession>A0A2X0J9Y9</accession>
<protein>
    <recommendedName>
        <fullName evidence="3">PASTA domain-containing protein</fullName>
    </recommendedName>
</protein>